<accession>A0AAU8IKP6</accession>
<sequence length="145" mass="15489">MRRPATRRRRAWNAGADRPRLTLVPGSDAHRTVELAALTAESMPADVRGALVRPARGALVATWLPLGRTAAVPEGQVLLSWTSVGPDRTDVTAHLGRAHGEALLAVWPGLRGEWSGVVRPTVVQVLGLYATLPHVNTSVLSGSRQ</sequence>
<dbReference type="EMBL" id="CP159534">
    <property type="protein sequence ID" value="XCJ68676.1"/>
    <property type="molecule type" value="Genomic_DNA"/>
</dbReference>
<name>A0AAU8IKP6_9ACTN</name>
<proteinExistence type="predicted"/>
<evidence type="ECO:0000313" key="1">
    <source>
        <dbReference type="EMBL" id="XCJ68676.1"/>
    </source>
</evidence>
<gene>
    <name evidence="1" type="ORF">ABII15_01325</name>
</gene>
<dbReference type="RefSeq" id="WP_353940361.1">
    <property type="nucleotide sequence ID" value="NZ_CP159534.1"/>
</dbReference>
<reference evidence="1" key="1">
    <citation type="submission" date="2024-06" db="EMBL/GenBank/DDBJ databases">
        <title>Streptomyces sp. strain HUAS MG91 genome sequences.</title>
        <authorList>
            <person name="Mo P."/>
        </authorList>
    </citation>
    <scope>NUCLEOTIDE SEQUENCE</scope>
    <source>
        <strain evidence="1">HUAS MG91</strain>
    </source>
</reference>
<dbReference type="KEGG" id="stac:ABII15_01325"/>
<protein>
    <submittedName>
        <fullName evidence="1">Uncharacterized protein</fullName>
    </submittedName>
</protein>
<dbReference type="AlphaFoldDB" id="A0AAU8IKP6"/>
<organism evidence="1">
    <name type="scientific">Streptomyces tabacisoli</name>
    <dbReference type="NCBI Taxonomy" id="3156398"/>
    <lineage>
        <taxon>Bacteria</taxon>
        <taxon>Bacillati</taxon>
        <taxon>Actinomycetota</taxon>
        <taxon>Actinomycetes</taxon>
        <taxon>Kitasatosporales</taxon>
        <taxon>Streptomycetaceae</taxon>
        <taxon>Streptomyces</taxon>
    </lineage>
</organism>